<dbReference type="GeneID" id="24409934"/>
<dbReference type="VEuPathDB" id="FungiDB:GLRG_04569"/>
<proteinExistence type="predicted"/>
<dbReference type="AlphaFoldDB" id="E3QEW9"/>
<dbReference type="RefSeq" id="XP_008093445.1">
    <property type="nucleotide sequence ID" value="XM_008095254.1"/>
</dbReference>
<keyword evidence="3" id="KW-1185">Reference proteome</keyword>
<protein>
    <submittedName>
        <fullName evidence="2">Uncharacterized protein</fullName>
    </submittedName>
</protein>
<accession>E3QEW9</accession>
<feature type="region of interest" description="Disordered" evidence="1">
    <location>
        <begin position="1"/>
        <end position="20"/>
    </location>
</feature>
<evidence type="ECO:0000313" key="3">
    <source>
        <dbReference type="Proteomes" id="UP000008782"/>
    </source>
</evidence>
<sequence length="70" mass="7540">MQAGGGDGTPSDTDVDSNMGIFATGRGRMAMSSIGAQQSSSTRRNNIFNDVIEKIRRVQLRVNKGHVLEC</sequence>
<reference evidence="3" key="1">
    <citation type="journal article" date="2012" name="Nat. Genet.">
        <title>Lifestyle transitions in plant pathogenic Colletotrichum fungi deciphered by genome and transcriptome analyses.</title>
        <authorList>
            <person name="O'Connell R.J."/>
            <person name="Thon M.R."/>
            <person name="Hacquard S."/>
            <person name="Amyotte S.G."/>
            <person name="Kleemann J."/>
            <person name="Torres M.F."/>
            <person name="Damm U."/>
            <person name="Buiate E.A."/>
            <person name="Epstein L."/>
            <person name="Alkan N."/>
            <person name="Altmueller J."/>
            <person name="Alvarado-Balderrama L."/>
            <person name="Bauser C.A."/>
            <person name="Becker C."/>
            <person name="Birren B.W."/>
            <person name="Chen Z."/>
            <person name="Choi J."/>
            <person name="Crouch J.A."/>
            <person name="Duvick J.P."/>
            <person name="Farman M.A."/>
            <person name="Gan P."/>
            <person name="Heiman D."/>
            <person name="Henrissat B."/>
            <person name="Howard R.J."/>
            <person name="Kabbage M."/>
            <person name="Koch C."/>
            <person name="Kracher B."/>
            <person name="Kubo Y."/>
            <person name="Law A.D."/>
            <person name="Lebrun M.-H."/>
            <person name="Lee Y.-H."/>
            <person name="Miyara I."/>
            <person name="Moore N."/>
            <person name="Neumann U."/>
            <person name="Nordstroem K."/>
            <person name="Panaccione D.G."/>
            <person name="Panstruga R."/>
            <person name="Place M."/>
            <person name="Proctor R.H."/>
            <person name="Prusky D."/>
            <person name="Rech G."/>
            <person name="Reinhardt R."/>
            <person name="Rollins J.A."/>
            <person name="Rounsley S."/>
            <person name="Schardl C.L."/>
            <person name="Schwartz D.C."/>
            <person name="Shenoy N."/>
            <person name="Shirasu K."/>
            <person name="Sikhakolli U.R."/>
            <person name="Stueber K."/>
            <person name="Sukno S.A."/>
            <person name="Sweigard J.A."/>
            <person name="Takano Y."/>
            <person name="Takahara H."/>
            <person name="Trail F."/>
            <person name="van der Does H.C."/>
            <person name="Voll L.M."/>
            <person name="Will I."/>
            <person name="Young S."/>
            <person name="Zeng Q."/>
            <person name="Zhang J."/>
            <person name="Zhou S."/>
            <person name="Dickman M.B."/>
            <person name="Schulze-Lefert P."/>
            <person name="Ver Loren van Themaat E."/>
            <person name="Ma L.-J."/>
            <person name="Vaillancourt L.J."/>
        </authorList>
    </citation>
    <scope>NUCLEOTIDE SEQUENCE [LARGE SCALE GENOMIC DNA]</scope>
    <source>
        <strain evidence="3">M1.001 / M2 / FGSC 10212</strain>
    </source>
</reference>
<name>E3QEW9_COLGM</name>
<evidence type="ECO:0000313" key="2">
    <source>
        <dbReference type="EMBL" id="EFQ29425.1"/>
    </source>
</evidence>
<dbReference type="EMBL" id="GG697344">
    <property type="protein sequence ID" value="EFQ29425.1"/>
    <property type="molecule type" value="Genomic_DNA"/>
</dbReference>
<evidence type="ECO:0000256" key="1">
    <source>
        <dbReference type="SAM" id="MobiDB-lite"/>
    </source>
</evidence>
<gene>
    <name evidence="2" type="ORF">GLRG_04569</name>
</gene>
<dbReference type="HOGENOM" id="CLU_2757626_0_0_1"/>
<dbReference type="Proteomes" id="UP000008782">
    <property type="component" value="Unassembled WGS sequence"/>
</dbReference>
<organism evidence="3">
    <name type="scientific">Colletotrichum graminicola (strain M1.001 / M2 / FGSC 10212)</name>
    <name type="common">Maize anthracnose fungus</name>
    <name type="synonym">Glomerella graminicola</name>
    <dbReference type="NCBI Taxonomy" id="645133"/>
    <lineage>
        <taxon>Eukaryota</taxon>
        <taxon>Fungi</taxon>
        <taxon>Dikarya</taxon>
        <taxon>Ascomycota</taxon>
        <taxon>Pezizomycotina</taxon>
        <taxon>Sordariomycetes</taxon>
        <taxon>Hypocreomycetidae</taxon>
        <taxon>Glomerellales</taxon>
        <taxon>Glomerellaceae</taxon>
        <taxon>Colletotrichum</taxon>
        <taxon>Colletotrichum graminicola species complex</taxon>
    </lineage>
</organism>